<evidence type="ECO:0000313" key="2">
    <source>
        <dbReference type="EMBL" id="MBR1135340.1"/>
    </source>
</evidence>
<dbReference type="EMBL" id="JAFCLK010000005">
    <property type="protein sequence ID" value="MBR1135340.1"/>
    <property type="molecule type" value="Genomic_DNA"/>
</dbReference>
<accession>A0ABS5G290</accession>
<dbReference type="Proteomes" id="UP001314635">
    <property type="component" value="Unassembled WGS sequence"/>
</dbReference>
<dbReference type="SUPFAM" id="SSF53850">
    <property type="entry name" value="Periplasmic binding protein-like II"/>
    <property type="match status" value="1"/>
</dbReference>
<keyword evidence="3" id="KW-1185">Reference proteome</keyword>
<dbReference type="Gene3D" id="3.40.190.10">
    <property type="entry name" value="Periplasmic binding protein-like II"/>
    <property type="match status" value="2"/>
</dbReference>
<dbReference type="PANTHER" id="PTHR31528">
    <property type="entry name" value="4-AMINO-5-HYDROXYMETHYL-2-METHYLPYRIMIDINE PHOSPHATE SYNTHASE THI11-RELATED"/>
    <property type="match status" value="1"/>
</dbReference>
<dbReference type="InterPro" id="IPR015168">
    <property type="entry name" value="SsuA/THI5"/>
</dbReference>
<proteinExistence type="predicted"/>
<organism evidence="2 3">
    <name type="scientific">Bradyrhizobium denitrificans</name>
    <dbReference type="NCBI Taxonomy" id="2734912"/>
    <lineage>
        <taxon>Bacteria</taxon>
        <taxon>Pseudomonadati</taxon>
        <taxon>Pseudomonadota</taxon>
        <taxon>Alphaproteobacteria</taxon>
        <taxon>Hyphomicrobiales</taxon>
        <taxon>Nitrobacteraceae</taxon>
        <taxon>Bradyrhizobium</taxon>
    </lineage>
</organism>
<sequence>MRMRRPAFLLTLALVTAFVPAWLSQQYAAAEEPKRAVAVMFALDRPLDGSMAPLVLAASRGLFSTVGVALTMTTAKGSPDAIARVASGDADMALADINELIRYRDGAGSQTVKAVFVLFNKAPYALIARKSRGINGLSDIEGKTIGVAEGDLSIRLWPAVARHNHLKPDSVKLSRVGAAVREPILSAGQVDAVSGFSYLSAINLRDRGVPAADLAVLRFADYGCEAYGHAVIVNPGFAARQPEAVKGMLRALTEGLQLAIKDPAAAAADVVSRMEDGSQDLELERLQAVLADNVLTSDVRRDGIGGIDPARFERALDQLAEDGKFHKRPLPGEIFDDRFLPPTDSRLVN</sequence>
<evidence type="ECO:0000259" key="1">
    <source>
        <dbReference type="Pfam" id="PF09084"/>
    </source>
</evidence>
<name>A0ABS5G290_9BRAD</name>
<dbReference type="PANTHER" id="PTHR31528:SF15">
    <property type="entry name" value="RIBOFLAVIN-BINDING PROTEIN RIBY"/>
    <property type="match status" value="1"/>
</dbReference>
<protein>
    <submittedName>
        <fullName evidence="2">ABC transporter substrate-binding protein</fullName>
    </submittedName>
</protein>
<gene>
    <name evidence="2" type="ORF">JQ619_06155</name>
</gene>
<evidence type="ECO:0000313" key="3">
    <source>
        <dbReference type="Proteomes" id="UP001314635"/>
    </source>
</evidence>
<dbReference type="InterPro" id="IPR027939">
    <property type="entry name" value="NMT1/THI5"/>
</dbReference>
<dbReference type="Pfam" id="PF09084">
    <property type="entry name" value="NMT1"/>
    <property type="match status" value="1"/>
</dbReference>
<reference evidence="3" key="1">
    <citation type="journal article" date="2021" name="ISME J.">
        <title>Evolutionary origin and ecological implication of a unique nif island in free-living Bradyrhizobium lineages.</title>
        <authorList>
            <person name="Tao J."/>
        </authorList>
    </citation>
    <scope>NUCLEOTIDE SEQUENCE [LARGE SCALE GENOMIC DNA]</scope>
    <source>
        <strain evidence="3">SZCCT0094</strain>
    </source>
</reference>
<dbReference type="RefSeq" id="WP_012041259.1">
    <property type="nucleotide sequence ID" value="NZ_JABFDP010000001.1"/>
</dbReference>
<feature type="domain" description="SsuA/THI5-like" evidence="1">
    <location>
        <begin position="51"/>
        <end position="266"/>
    </location>
</feature>
<comment type="caution">
    <text evidence="2">The sequence shown here is derived from an EMBL/GenBank/DDBJ whole genome shotgun (WGS) entry which is preliminary data.</text>
</comment>